<dbReference type="GO" id="GO:0060090">
    <property type="term" value="F:molecular adaptor activity"/>
    <property type="evidence" value="ECO:0007669"/>
    <property type="project" value="TreeGrafter"/>
</dbReference>
<dbReference type="SUPFAM" id="SSF54236">
    <property type="entry name" value="Ubiquitin-like"/>
    <property type="match status" value="1"/>
</dbReference>
<name>A0AAE0BNZ7_9CHLO</name>
<feature type="compositionally biased region" description="Basic and acidic residues" evidence="5">
    <location>
        <begin position="748"/>
        <end position="763"/>
    </location>
</feature>
<dbReference type="InterPro" id="IPR000626">
    <property type="entry name" value="Ubiquitin-like_dom"/>
</dbReference>
<dbReference type="GO" id="GO:0019901">
    <property type="term" value="F:protein kinase binding"/>
    <property type="evidence" value="ECO:0007669"/>
    <property type="project" value="TreeGrafter"/>
</dbReference>
<evidence type="ECO:0000256" key="1">
    <source>
        <dbReference type="ARBA" id="ARBA00022448"/>
    </source>
</evidence>
<dbReference type="PROSITE" id="PS50053">
    <property type="entry name" value="UBIQUITIN_2"/>
    <property type="match status" value="1"/>
</dbReference>
<proteinExistence type="predicted"/>
<dbReference type="GO" id="GO:0034045">
    <property type="term" value="C:phagophore assembly site membrane"/>
    <property type="evidence" value="ECO:0007669"/>
    <property type="project" value="TreeGrafter"/>
</dbReference>
<evidence type="ECO:0000256" key="3">
    <source>
        <dbReference type="ARBA" id="ARBA00023006"/>
    </source>
</evidence>
<feature type="region of interest" description="Disordered" evidence="5">
    <location>
        <begin position="795"/>
        <end position="821"/>
    </location>
</feature>
<dbReference type="GO" id="GO:0000045">
    <property type="term" value="P:autophagosome assembly"/>
    <property type="evidence" value="ECO:0007669"/>
    <property type="project" value="InterPro"/>
</dbReference>
<dbReference type="Proteomes" id="UP001190700">
    <property type="component" value="Unassembled WGS sequence"/>
</dbReference>
<dbReference type="InterPro" id="IPR029071">
    <property type="entry name" value="Ubiquitin-like_domsf"/>
</dbReference>
<keyword evidence="4" id="KW-0175">Coiled coil</keyword>
<keyword evidence="2" id="KW-0653">Protein transport</keyword>
<dbReference type="GO" id="GO:0015031">
    <property type="term" value="P:protein transport"/>
    <property type="evidence" value="ECO:0007669"/>
    <property type="project" value="UniProtKB-KW"/>
</dbReference>
<dbReference type="Pfam" id="PF10377">
    <property type="entry name" value="ATG11"/>
    <property type="match status" value="1"/>
</dbReference>
<feature type="domain" description="Ubiquitin-like" evidence="6">
    <location>
        <begin position="3"/>
        <end position="62"/>
    </location>
</feature>
<keyword evidence="3" id="KW-0072">Autophagy</keyword>
<feature type="region of interest" description="Disordered" evidence="5">
    <location>
        <begin position="530"/>
        <end position="590"/>
    </location>
</feature>
<dbReference type="Gene3D" id="3.10.20.90">
    <property type="entry name" value="Phosphatidylinositol 3-kinase Catalytic Subunit, Chain A, domain 1"/>
    <property type="match status" value="1"/>
</dbReference>
<dbReference type="InterPro" id="IPR019460">
    <property type="entry name" value="Atg11_C"/>
</dbReference>
<keyword evidence="8" id="KW-1185">Reference proteome</keyword>
<sequence>MVLQVLVAHTGKTFELDCQGHTRVEIVQQALASLTAVPPQDQILMCGGTKIDGARSLNAYGLPSDEGNKRVFLYNKMTLKPGCATPVHEAIEPILVEVPSEPSLHCSGHPLDSASSPLIRALPYYERQFKFHLMKGQAIWRASQARLDICRRMVSEMHVQVLAIDSARENVEVHFNYICKAQDEFIKNYSQQQIQHEELLANFDRDMEKMRSIELHPALRTSTRRTLIDCAPETKLRSWAVSCDKSHKSFASKVSELSSMFGLLQRNVEELLMTGPDVDVAQLEERLEDAQKYEEEETTILQSLSKDLGTVQKLVEDTVAQLSNASLSSSLRPVDACAALDPMNELHTTAHLPKIEESDTQLERLVVYFSECKVVLSRNVHTQLQSIAALQSKIRDLRYKLTAFKEVGTRQASAFLELRLVRHVPAQYHACLAEVVRRRAYAELYSDQAVQLAERMAHIRDKEIARREKFVKQQESYLPVELLQKMGLYSHPPPCEVTLGAGEQHLLDISDQDLRGLTWAAAVPSLAGAGASSQSTASPAPTLRAGAAGVAGSAGDEQASESGSQSGSSPKVGSLERGMSPKVGSVEGPMGESLRSLEFLGLEPGSPGSAAGMVRRDSGATKGGLEMARLRAELASHAALLAALGPELEAAAALDSEPRQQAHGEATGGEHTEEVPLKQKALTSVAAAKKVAEALEKHKKYAEELEHELAAHQKQGRAHSNRIHQLEEELKAAAAKASAAERPAPEAAAKESAAEPGKEEAGTRGDAGSPAAKEAAGSSTLHSLLELLGSALRKANEERQRGGGGKKRQAEAEIGQGAGASSGALSDLSVLEKFVGGRERAEPSGGVSVEDLEGEDFKVAVSLISGIKELVEVQSDPPSMEVAEQGVQPEPLASSRFSSFHKQQLCFSEFSLGHVAVFLPNGRGQYEGLNEGCPHRYLSDECVATFLSRRGESHAVPHIVGQILRDEVAVASGPPFQPGNPYGLNSGTEFHVLTICQTSKRDLSSSQVNLKDREVDLTKSMSAGA</sequence>
<feature type="region of interest" description="Disordered" evidence="5">
    <location>
        <begin position="730"/>
        <end position="779"/>
    </location>
</feature>
<evidence type="ECO:0000313" key="7">
    <source>
        <dbReference type="EMBL" id="KAK3239493.1"/>
    </source>
</evidence>
<reference evidence="7 8" key="1">
    <citation type="journal article" date="2015" name="Genome Biol. Evol.">
        <title>Comparative Genomics of a Bacterivorous Green Alga Reveals Evolutionary Causalities and Consequences of Phago-Mixotrophic Mode of Nutrition.</title>
        <authorList>
            <person name="Burns J.A."/>
            <person name="Paasch A."/>
            <person name="Narechania A."/>
            <person name="Kim E."/>
        </authorList>
    </citation>
    <scope>NUCLEOTIDE SEQUENCE [LARGE SCALE GENOMIC DNA]</scope>
    <source>
        <strain evidence="7 8">PLY_AMNH</strain>
    </source>
</reference>
<evidence type="ECO:0000313" key="8">
    <source>
        <dbReference type="Proteomes" id="UP001190700"/>
    </source>
</evidence>
<dbReference type="EMBL" id="LGRX02033901">
    <property type="protein sequence ID" value="KAK3239493.1"/>
    <property type="molecule type" value="Genomic_DNA"/>
</dbReference>
<comment type="caution">
    <text evidence="7">The sequence shown here is derived from an EMBL/GenBank/DDBJ whole genome shotgun (WGS) entry which is preliminary data.</text>
</comment>
<dbReference type="GO" id="GO:0000422">
    <property type="term" value="P:autophagy of mitochondrion"/>
    <property type="evidence" value="ECO:0007669"/>
    <property type="project" value="TreeGrafter"/>
</dbReference>
<dbReference type="GO" id="GO:0061709">
    <property type="term" value="P:reticulophagy"/>
    <property type="evidence" value="ECO:0007669"/>
    <property type="project" value="TreeGrafter"/>
</dbReference>
<evidence type="ECO:0000256" key="2">
    <source>
        <dbReference type="ARBA" id="ARBA00022927"/>
    </source>
</evidence>
<organism evidence="7 8">
    <name type="scientific">Cymbomonas tetramitiformis</name>
    <dbReference type="NCBI Taxonomy" id="36881"/>
    <lineage>
        <taxon>Eukaryota</taxon>
        <taxon>Viridiplantae</taxon>
        <taxon>Chlorophyta</taxon>
        <taxon>Pyramimonadophyceae</taxon>
        <taxon>Pyramimonadales</taxon>
        <taxon>Pyramimonadaceae</taxon>
        <taxon>Cymbomonas</taxon>
    </lineage>
</organism>
<evidence type="ECO:0000256" key="5">
    <source>
        <dbReference type="SAM" id="MobiDB-lite"/>
    </source>
</evidence>
<feature type="compositionally biased region" description="Low complexity" evidence="5">
    <location>
        <begin position="732"/>
        <end position="747"/>
    </location>
</feature>
<protein>
    <recommendedName>
        <fullName evidence="6">Ubiquitin-like domain-containing protein</fullName>
    </recommendedName>
</protein>
<evidence type="ECO:0000259" key="6">
    <source>
        <dbReference type="PROSITE" id="PS50053"/>
    </source>
</evidence>
<dbReference type="GO" id="GO:0034517">
    <property type="term" value="P:ribophagy"/>
    <property type="evidence" value="ECO:0007669"/>
    <property type="project" value="TreeGrafter"/>
</dbReference>
<evidence type="ECO:0000256" key="4">
    <source>
        <dbReference type="ARBA" id="ARBA00023054"/>
    </source>
</evidence>
<dbReference type="PANTHER" id="PTHR13222">
    <property type="entry name" value="RB1-INDUCIBLE COILED-COIL"/>
    <property type="match status" value="1"/>
</dbReference>
<dbReference type="PANTHER" id="PTHR13222:SF1">
    <property type="entry name" value="RB1-INDUCIBLE COILED-COIL PROTEIN 1"/>
    <property type="match status" value="1"/>
</dbReference>
<feature type="compositionally biased region" description="Low complexity" evidence="5">
    <location>
        <begin position="812"/>
        <end position="821"/>
    </location>
</feature>
<dbReference type="InterPro" id="IPR040040">
    <property type="entry name" value="ATG11"/>
</dbReference>
<dbReference type="InterPro" id="IPR045326">
    <property type="entry name" value="ATG17-like_dom"/>
</dbReference>
<gene>
    <name evidence="7" type="ORF">CYMTET_50585</name>
</gene>
<dbReference type="AlphaFoldDB" id="A0AAE0BNZ7"/>
<feature type="compositionally biased region" description="Low complexity" evidence="5">
    <location>
        <begin position="530"/>
        <end position="569"/>
    </location>
</feature>
<dbReference type="Pfam" id="PF04108">
    <property type="entry name" value="ATG17_like"/>
    <property type="match status" value="1"/>
</dbReference>
<dbReference type="GO" id="GO:0034727">
    <property type="term" value="P:piecemeal microautophagy of the nucleus"/>
    <property type="evidence" value="ECO:0007669"/>
    <property type="project" value="TreeGrafter"/>
</dbReference>
<dbReference type="GO" id="GO:1990316">
    <property type="term" value="C:Atg1/ULK1 kinase complex"/>
    <property type="evidence" value="ECO:0007669"/>
    <property type="project" value="TreeGrafter"/>
</dbReference>
<keyword evidence="1" id="KW-0813">Transport</keyword>
<accession>A0AAE0BNZ7</accession>